<feature type="region of interest" description="Disordered" evidence="1">
    <location>
        <begin position="1"/>
        <end position="74"/>
    </location>
</feature>
<reference evidence="3" key="1">
    <citation type="submission" date="2025-08" db="UniProtKB">
        <authorList>
            <consortium name="RefSeq"/>
        </authorList>
    </citation>
    <scope>IDENTIFICATION</scope>
    <source>
        <tissue evidence="3">Gonads</tissue>
    </source>
</reference>
<dbReference type="Proteomes" id="UP000085678">
    <property type="component" value="Unplaced"/>
</dbReference>
<name>A0A1S3HFT1_LINAN</name>
<feature type="compositionally biased region" description="Basic and acidic residues" evidence="1">
    <location>
        <begin position="48"/>
        <end position="57"/>
    </location>
</feature>
<keyword evidence="2" id="KW-1185">Reference proteome</keyword>
<dbReference type="RefSeq" id="XP_013384912.1">
    <property type="nucleotide sequence ID" value="XM_013529458.2"/>
</dbReference>
<evidence type="ECO:0000313" key="2">
    <source>
        <dbReference type="Proteomes" id="UP000085678"/>
    </source>
</evidence>
<protein>
    <submittedName>
        <fullName evidence="3">Uncharacterized protein LOC106154904</fullName>
    </submittedName>
</protein>
<sequence>MATGPLNNQTHLDIGTGAGIAHKTKDKNVEQKACNSTNDSSKRTAQAEGRDRLEDSLSGKPATSTTNQTGVLMFGNAPHHHIKYVRRPPIEEMNELKPLKPTWNPEHKFNNIQPRDDMDFSNLLP</sequence>
<organism evidence="2 3">
    <name type="scientific">Lingula anatina</name>
    <name type="common">Brachiopod</name>
    <name type="synonym">Lingula unguis</name>
    <dbReference type="NCBI Taxonomy" id="7574"/>
    <lineage>
        <taxon>Eukaryota</taxon>
        <taxon>Metazoa</taxon>
        <taxon>Spiralia</taxon>
        <taxon>Lophotrochozoa</taxon>
        <taxon>Brachiopoda</taxon>
        <taxon>Linguliformea</taxon>
        <taxon>Lingulata</taxon>
        <taxon>Lingulida</taxon>
        <taxon>Linguloidea</taxon>
        <taxon>Lingulidae</taxon>
        <taxon>Lingula</taxon>
    </lineage>
</organism>
<feature type="compositionally biased region" description="Polar residues" evidence="1">
    <location>
        <begin position="61"/>
        <end position="70"/>
    </location>
</feature>
<feature type="compositionally biased region" description="Polar residues" evidence="1">
    <location>
        <begin position="1"/>
        <end position="11"/>
    </location>
</feature>
<dbReference type="GeneID" id="106154904"/>
<feature type="region of interest" description="Disordered" evidence="1">
    <location>
        <begin position="96"/>
        <end position="125"/>
    </location>
</feature>
<proteinExistence type="predicted"/>
<evidence type="ECO:0000256" key="1">
    <source>
        <dbReference type="SAM" id="MobiDB-lite"/>
    </source>
</evidence>
<gene>
    <name evidence="3" type="primary">LOC106154904</name>
</gene>
<feature type="compositionally biased region" description="Basic and acidic residues" evidence="1">
    <location>
        <begin position="105"/>
        <end position="118"/>
    </location>
</feature>
<dbReference type="InParanoid" id="A0A1S3HFT1"/>
<dbReference type="AlphaFoldDB" id="A0A1S3HFT1"/>
<accession>A0A1S3HFT1</accession>
<dbReference type="KEGG" id="lak:106154904"/>
<evidence type="ECO:0000313" key="3">
    <source>
        <dbReference type="RefSeq" id="XP_013384912.1"/>
    </source>
</evidence>